<evidence type="ECO:0000313" key="1">
    <source>
        <dbReference type="EMBL" id="EMS50051.1"/>
    </source>
</evidence>
<sequence length="375" mass="40079">MWQSPPGAPGEPSTGNDPEPPVPQAEDARASSVVATTGSGTLPPRQALAIVNCGTFLRCGALADARSTLDRLGVDLQEAEVRLANEHLRLEAGWRQLDTTAQEKHARADAAIMESMEVAAWAKAALESSLAEVGAATKRCEEAEAGLKALQDKRTAQAQLLQLWEDNLKARETKLADHDSGLAKEALQGQVTNAQEVHAKHVSQTNTKLDAREKKIQADADVKAVQDHTTFSSLEFRACQALSSICREKLEAPLAGHGNGYAELSSKLVDEVEETARKVDGILEEECRDLFSMAATHVFSHLLLHDPGFNFGEVIGPVPEGSHAVLAKAVEGHVSLLLERFSCSGDGEPVETVVGDGDGDDNPSSGSFLYHPTID</sequence>
<dbReference type="AlphaFoldDB" id="M7YSM2"/>
<dbReference type="EMBL" id="KD235601">
    <property type="protein sequence ID" value="EMS50051.1"/>
    <property type="molecule type" value="Genomic_DNA"/>
</dbReference>
<dbReference type="OMA" id="PVMAPAN"/>
<protein>
    <submittedName>
        <fullName evidence="1">Uncharacterized protein</fullName>
    </submittedName>
</protein>
<proteinExistence type="predicted"/>
<reference evidence="1" key="1">
    <citation type="journal article" date="2013" name="Nature">
        <title>Draft genome of the wheat A-genome progenitor Triticum urartu.</title>
        <authorList>
            <person name="Ling H.Q."/>
            <person name="Zhao S."/>
            <person name="Liu D."/>
            <person name="Wang J."/>
            <person name="Sun H."/>
            <person name="Zhang C."/>
            <person name="Fan H."/>
            <person name="Li D."/>
            <person name="Dong L."/>
            <person name="Tao Y."/>
            <person name="Gao C."/>
            <person name="Wu H."/>
            <person name="Li Y."/>
            <person name="Cui Y."/>
            <person name="Guo X."/>
            <person name="Zheng S."/>
            <person name="Wang B."/>
            <person name="Yu K."/>
            <person name="Liang Q."/>
            <person name="Yang W."/>
            <person name="Lou X."/>
            <person name="Chen J."/>
            <person name="Feng M."/>
            <person name="Jian J."/>
            <person name="Zhang X."/>
            <person name="Luo G."/>
            <person name="Jiang Y."/>
            <person name="Liu J."/>
            <person name="Wang Z."/>
            <person name="Sha Y."/>
            <person name="Zhang B."/>
            <person name="Wu H."/>
            <person name="Tang D."/>
            <person name="Shen Q."/>
            <person name="Xue P."/>
            <person name="Zou S."/>
            <person name="Wang X."/>
            <person name="Liu X."/>
            <person name="Wang F."/>
            <person name="Yang Y."/>
            <person name="An X."/>
            <person name="Dong Z."/>
            <person name="Zhang K."/>
            <person name="Zhang X."/>
            <person name="Luo M.C."/>
            <person name="Dvorak J."/>
            <person name="Tong Y."/>
            <person name="Wang J."/>
            <person name="Yang H."/>
            <person name="Li Z."/>
            <person name="Wang D."/>
            <person name="Zhang A."/>
            <person name="Wang J."/>
        </authorList>
    </citation>
    <scope>NUCLEOTIDE SEQUENCE</scope>
</reference>
<organism evidence="1">
    <name type="scientific">Triticum urartu</name>
    <name type="common">Red wild einkorn</name>
    <name type="synonym">Crithodium urartu</name>
    <dbReference type="NCBI Taxonomy" id="4572"/>
    <lineage>
        <taxon>Eukaryota</taxon>
        <taxon>Viridiplantae</taxon>
        <taxon>Streptophyta</taxon>
        <taxon>Embryophyta</taxon>
        <taxon>Tracheophyta</taxon>
        <taxon>Spermatophyta</taxon>
        <taxon>Magnoliopsida</taxon>
        <taxon>Liliopsida</taxon>
        <taxon>Poales</taxon>
        <taxon>Poaceae</taxon>
        <taxon>BOP clade</taxon>
        <taxon>Pooideae</taxon>
        <taxon>Triticodae</taxon>
        <taxon>Triticeae</taxon>
        <taxon>Triticinae</taxon>
        <taxon>Triticum</taxon>
    </lineage>
</organism>
<gene>
    <name evidence="1" type="ORF">TRIUR3_32142</name>
</gene>
<accession>M7YSM2</accession>
<name>M7YSM2_TRIUA</name>